<evidence type="ECO:0000256" key="1">
    <source>
        <dbReference type="ARBA" id="ARBA00022801"/>
    </source>
</evidence>
<reference evidence="2 3" key="1">
    <citation type="submission" date="2019-07" db="EMBL/GenBank/DDBJ databases">
        <authorList>
            <person name="Huq M.A."/>
        </authorList>
    </citation>
    <scope>NUCLEOTIDE SEQUENCE [LARGE SCALE GENOMIC DNA]</scope>
    <source>
        <strain evidence="2 3">MAH-3</strain>
    </source>
</reference>
<dbReference type="InterPro" id="IPR029033">
    <property type="entry name" value="His_PPase_superfam"/>
</dbReference>
<dbReference type="Proteomes" id="UP000316008">
    <property type="component" value="Unassembled WGS sequence"/>
</dbReference>
<accession>A0A556MP08</accession>
<gene>
    <name evidence="2" type="ORF">FO442_14345</name>
</gene>
<protein>
    <recommendedName>
        <fullName evidence="4">Histidine phosphatase family protein</fullName>
    </recommendedName>
</protein>
<sequence>MLTLNLIRHAKTQQISPTGRDFERELLDKGISQANILGNYLQSHHISLGKIICSSAVRTQQTQSIICQHLTERCNFVLTKELYDASYNEMIRVIIAHGKNEQVITVVGHNDGISRLACYLSGELISLRTSEMVSFAIPFESWDYLSEGTAGIIFQYRPEVFLPHPVVS</sequence>
<dbReference type="EMBL" id="VLPL01000007">
    <property type="protein sequence ID" value="TSJ41636.1"/>
    <property type="molecule type" value="Genomic_DNA"/>
</dbReference>
<dbReference type="RefSeq" id="WP_144333894.1">
    <property type="nucleotide sequence ID" value="NZ_VLPL01000007.1"/>
</dbReference>
<dbReference type="PANTHER" id="PTHR20935">
    <property type="entry name" value="PHOSPHOGLYCERATE MUTASE-RELATED"/>
    <property type="match status" value="1"/>
</dbReference>
<keyword evidence="1" id="KW-0378">Hydrolase</keyword>
<dbReference type="InterPro" id="IPR051021">
    <property type="entry name" value="Mito_Ser/Thr_phosphatase"/>
</dbReference>
<dbReference type="PANTHER" id="PTHR20935:SF1">
    <property type="entry name" value="SLL1549 PROTEIN"/>
    <property type="match status" value="1"/>
</dbReference>
<dbReference type="AlphaFoldDB" id="A0A556MP08"/>
<name>A0A556MP08_9FLAO</name>
<dbReference type="OrthoDB" id="9810154at2"/>
<evidence type="ECO:0000313" key="3">
    <source>
        <dbReference type="Proteomes" id="UP000316008"/>
    </source>
</evidence>
<proteinExistence type="predicted"/>
<dbReference type="SUPFAM" id="SSF53254">
    <property type="entry name" value="Phosphoglycerate mutase-like"/>
    <property type="match status" value="1"/>
</dbReference>
<evidence type="ECO:0000313" key="2">
    <source>
        <dbReference type="EMBL" id="TSJ41636.1"/>
    </source>
</evidence>
<evidence type="ECO:0008006" key="4">
    <source>
        <dbReference type="Google" id="ProtNLM"/>
    </source>
</evidence>
<comment type="caution">
    <text evidence="2">The sequence shown here is derived from an EMBL/GenBank/DDBJ whole genome shotgun (WGS) entry which is preliminary data.</text>
</comment>
<dbReference type="GO" id="GO:0016787">
    <property type="term" value="F:hydrolase activity"/>
    <property type="evidence" value="ECO:0007669"/>
    <property type="project" value="UniProtKB-KW"/>
</dbReference>
<keyword evidence="3" id="KW-1185">Reference proteome</keyword>
<dbReference type="CDD" id="cd07067">
    <property type="entry name" value="HP_PGM_like"/>
    <property type="match status" value="1"/>
</dbReference>
<organism evidence="2 3">
    <name type="scientific">Fluviicola chungangensis</name>
    <dbReference type="NCBI Taxonomy" id="2597671"/>
    <lineage>
        <taxon>Bacteria</taxon>
        <taxon>Pseudomonadati</taxon>
        <taxon>Bacteroidota</taxon>
        <taxon>Flavobacteriia</taxon>
        <taxon>Flavobacteriales</taxon>
        <taxon>Crocinitomicaceae</taxon>
        <taxon>Fluviicola</taxon>
    </lineage>
</organism>
<dbReference type="InterPro" id="IPR013078">
    <property type="entry name" value="His_Pase_superF_clade-1"/>
</dbReference>
<dbReference type="Pfam" id="PF00300">
    <property type="entry name" value="His_Phos_1"/>
    <property type="match status" value="1"/>
</dbReference>
<dbReference type="Gene3D" id="3.40.50.1240">
    <property type="entry name" value="Phosphoglycerate mutase-like"/>
    <property type="match status" value="1"/>
</dbReference>